<gene>
    <name evidence="2" type="ORF">NWFMUON74_63180</name>
</gene>
<reference evidence="2 3" key="1">
    <citation type="submission" date="2020-08" db="EMBL/GenBank/DDBJ databases">
        <title>Genome Sequencing of Nocardia wallacei strain FMUON74 and assembly.</title>
        <authorList>
            <person name="Toyokawa M."/>
            <person name="Uesaka K."/>
        </authorList>
    </citation>
    <scope>NUCLEOTIDE SEQUENCE [LARGE SCALE GENOMIC DNA]</scope>
    <source>
        <strain evidence="2 3">FMUON74</strain>
    </source>
</reference>
<keyword evidence="1" id="KW-0732">Signal</keyword>
<feature type="chain" id="PRO_5039182100" evidence="1">
    <location>
        <begin position="21"/>
        <end position="64"/>
    </location>
</feature>
<proteinExistence type="predicted"/>
<dbReference type="KEGG" id="nwl:NWFMUON74_63180"/>
<feature type="signal peptide" evidence="1">
    <location>
        <begin position="1"/>
        <end position="20"/>
    </location>
</feature>
<evidence type="ECO:0000256" key="1">
    <source>
        <dbReference type="SAM" id="SignalP"/>
    </source>
</evidence>
<keyword evidence="3" id="KW-1185">Reference proteome</keyword>
<evidence type="ECO:0000313" key="3">
    <source>
        <dbReference type="Proteomes" id="UP000516173"/>
    </source>
</evidence>
<organism evidence="2 3">
    <name type="scientific">Nocardia wallacei</name>
    <dbReference type="NCBI Taxonomy" id="480035"/>
    <lineage>
        <taxon>Bacteria</taxon>
        <taxon>Bacillati</taxon>
        <taxon>Actinomycetota</taxon>
        <taxon>Actinomycetes</taxon>
        <taxon>Mycobacteriales</taxon>
        <taxon>Nocardiaceae</taxon>
        <taxon>Nocardia</taxon>
    </lineage>
</organism>
<name>A0A7G1KVG8_9NOCA</name>
<dbReference type="AlphaFoldDB" id="A0A7G1KVG8"/>
<evidence type="ECO:0000313" key="2">
    <source>
        <dbReference type="EMBL" id="BCK58546.1"/>
    </source>
</evidence>
<accession>A0A7G1KVG8</accession>
<protein>
    <submittedName>
        <fullName evidence="2">Uncharacterized protein</fullName>
    </submittedName>
</protein>
<dbReference type="Proteomes" id="UP000516173">
    <property type="component" value="Chromosome"/>
</dbReference>
<sequence length="64" mass="6735">MALAVTGFALATAMSGAAMAQAEPAPPTKGVFCFHDKESKKVPMYHPLDKVCPPGTRPAPGWHN</sequence>
<dbReference type="EMBL" id="AP023396">
    <property type="protein sequence ID" value="BCK58546.1"/>
    <property type="molecule type" value="Genomic_DNA"/>
</dbReference>